<evidence type="ECO:0000313" key="3">
    <source>
        <dbReference type="Proteomes" id="UP001222027"/>
    </source>
</evidence>
<comment type="caution">
    <text evidence="2">The sequence shown here is derived from an EMBL/GenBank/DDBJ whole genome shotgun (WGS) entry which is preliminary data.</text>
</comment>
<proteinExistence type="predicted"/>
<dbReference type="EMBL" id="JAQQAF010000007">
    <property type="protein sequence ID" value="KAJ8471175.1"/>
    <property type="molecule type" value="Genomic_DNA"/>
</dbReference>
<organism evidence="2 3">
    <name type="scientific">Ensete ventricosum</name>
    <name type="common">Abyssinian banana</name>
    <name type="synonym">Musa ensete</name>
    <dbReference type="NCBI Taxonomy" id="4639"/>
    <lineage>
        <taxon>Eukaryota</taxon>
        <taxon>Viridiplantae</taxon>
        <taxon>Streptophyta</taxon>
        <taxon>Embryophyta</taxon>
        <taxon>Tracheophyta</taxon>
        <taxon>Spermatophyta</taxon>
        <taxon>Magnoliopsida</taxon>
        <taxon>Liliopsida</taxon>
        <taxon>Zingiberales</taxon>
        <taxon>Musaceae</taxon>
        <taxon>Ensete</taxon>
    </lineage>
</organism>
<sequence>MFLLPKISGNRIKTPFRNVADEEIISRGNHTLKSRPPTEPTACRLQTPASPPFPPIRNPKTPLPCLSTSDLSPKEVPVPTPCRLDSSLSLLVSASTDRSRSAPN</sequence>
<reference evidence="2 3" key="1">
    <citation type="submission" date="2022-12" db="EMBL/GenBank/DDBJ databases">
        <title>Chromosome-scale assembly of the Ensete ventricosum genome.</title>
        <authorList>
            <person name="Dussert Y."/>
            <person name="Stocks J."/>
            <person name="Wendawek A."/>
            <person name="Woldeyes F."/>
            <person name="Nichols R.A."/>
            <person name="Borrell J.S."/>
        </authorList>
    </citation>
    <scope>NUCLEOTIDE SEQUENCE [LARGE SCALE GENOMIC DNA]</scope>
    <source>
        <strain evidence="3">cv. Maze</strain>
        <tissue evidence="2">Seeds</tissue>
    </source>
</reference>
<accession>A0AAV8QA31</accession>
<evidence type="ECO:0000256" key="1">
    <source>
        <dbReference type="SAM" id="MobiDB-lite"/>
    </source>
</evidence>
<keyword evidence="3" id="KW-1185">Reference proteome</keyword>
<protein>
    <submittedName>
        <fullName evidence="2">Uncharacterized protein</fullName>
    </submittedName>
</protein>
<dbReference type="Proteomes" id="UP001222027">
    <property type="component" value="Unassembled WGS sequence"/>
</dbReference>
<dbReference type="AlphaFoldDB" id="A0AAV8QA31"/>
<feature type="region of interest" description="Disordered" evidence="1">
    <location>
        <begin position="27"/>
        <end position="80"/>
    </location>
</feature>
<gene>
    <name evidence="2" type="ORF">OPV22_025518</name>
</gene>
<evidence type="ECO:0000313" key="2">
    <source>
        <dbReference type="EMBL" id="KAJ8471175.1"/>
    </source>
</evidence>
<name>A0AAV8QA31_ENSVE</name>